<keyword evidence="7" id="KW-0233">DNA recombination</keyword>
<dbReference type="NCBIfam" id="NF040570">
    <property type="entry name" value="guided_TnpB"/>
    <property type="match status" value="1"/>
</dbReference>
<evidence type="ECO:0000256" key="3">
    <source>
        <dbReference type="ARBA" id="ARBA00022578"/>
    </source>
</evidence>
<keyword evidence="5" id="KW-0862">Zinc</keyword>
<evidence type="ECO:0000256" key="5">
    <source>
        <dbReference type="ARBA" id="ARBA00022833"/>
    </source>
</evidence>
<keyword evidence="12" id="KW-0255">Endonuclease</keyword>
<dbReference type="InterPro" id="IPR021027">
    <property type="entry name" value="Transposase_put_HTH"/>
</dbReference>
<dbReference type="InterPro" id="IPR051399">
    <property type="entry name" value="RNA-guided_DNA_endo/Transpos"/>
</dbReference>
<evidence type="ECO:0000259" key="11">
    <source>
        <dbReference type="Pfam" id="PF12323"/>
    </source>
</evidence>
<organism evidence="12 13">
    <name type="scientific">Streptomyces coeruleorubidus</name>
    <dbReference type="NCBI Taxonomy" id="116188"/>
    <lineage>
        <taxon>Bacteria</taxon>
        <taxon>Bacillati</taxon>
        <taxon>Actinomycetota</taxon>
        <taxon>Actinomycetes</taxon>
        <taxon>Kitasatosporales</taxon>
        <taxon>Streptomycetaceae</taxon>
        <taxon>Streptomyces</taxon>
    </lineage>
</organism>
<reference evidence="12 13" key="1">
    <citation type="journal article" date="2021" name="J. Microbiol. Biotechnol.">
        <title>An Efficient Markerless Deletion System Suitable for the Industrial Strains of Streptomyces.</title>
        <authorList>
            <person name="Dong J."/>
            <person name="Wei J."/>
            <person name="Li H."/>
            <person name="Zhao S."/>
            <person name="Guan W."/>
        </authorList>
    </citation>
    <scope>NUCLEOTIDE SEQUENCE [LARGE SCALE GENOMIC DNA]</scope>
    <source>
        <strain evidence="12 13">CICC 11043</strain>
    </source>
</reference>
<dbReference type="Pfam" id="PF07282">
    <property type="entry name" value="Cas12f1-like_TNB"/>
    <property type="match status" value="1"/>
</dbReference>
<evidence type="ECO:0000259" key="10">
    <source>
        <dbReference type="Pfam" id="PF07282"/>
    </source>
</evidence>
<reference evidence="12 13" key="2">
    <citation type="journal article" date="2024" name="Microb. Biotechnol.">
        <title>The involvement of multiple ABC transporters in daunorubicin efflux in Streptomyces coeruleorubidus.</title>
        <authorList>
            <person name="Dong J."/>
            <person name="Ning J."/>
            <person name="Tian Y."/>
            <person name="Li H."/>
            <person name="Chen H."/>
            <person name="Guan W."/>
        </authorList>
    </citation>
    <scope>NUCLEOTIDE SEQUENCE [LARGE SCALE GENOMIC DNA]</scope>
    <source>
        <strain evidence="12 13">CICC 11043</strain>
    </source>
</reference>
<sequence>MQLRYNYRAYPDAAQRRALAKAFGCARVVWNDCLRDRKEAHAAGMPYVKSAELSRLRITQAKRTEERAWLADVSAVALQQSLRDLDTAYKNFFDSLKGKRQGRKVGPPRYKSKKDTRQSIRLNTNAFSLQDNGTVYVAKVGNLKVKWSRRLPAAPTSLTVTRDSPGRYFLSFVVDTEPDILPELETETGIDLGLSAFAVLSNGRKIDSPRFLRRAEKKLRRLGRELSRKVKGSKNRDKARIKVARQHAGVANRRRDWHHKASTQIIRDNQAVFVEDLAVSGLGRTRLAKSVHDAGWSAFVGMLEYKAALHGRTFAKVDRAFPSSQVCSACGFRDGPKPLHVREWTCSGCGTVHDRDHNAARNVHFEGRRIVAAGRAETPNACGAPVRRAYVPAQRVEAGSHRKGRTPQAGTLDIKPGSTSRSAHPTVPLSPRRTPHGLRQEEQHGPQGADRGDAARRAGP</sequence>
<dbReference type="GO" id="GO:0004519">
    <property type="term" value="F:endonuclease activity"/>
    <property type="evidence" value="ECO:0007669"/>
    <property type="project" value="UniProtKB-KW"/>
</dbReference>
<evidence type="ECO:0000256" key="6">
    <source>
        <dbReference type="ARBA" id="ARBA00023125"/>
    </source>
</evidence>
<comment type="similarity">
    <text evidence="1">In the C-terminal section; belongs to the transposase 35 family.</text>
</comment>
<feature type="domain" description="Probable transposase IS891/IS1136/IS1341" evidence="9">
    <location>
        <begin position="181"/>
        <end position="282"/>
    </location>
</feature>
<evidence type="ECO:0000259" key="9">
    <source>
        <dbReference type="Pfam" id="PF01385"/>
    </source>
</evidence>
<evidence type="ECO:0000256" key="2">
    <source>
        <dbReference type="ARBA" id="ARBA00011044"/>
    </source>
</evidence>
<dbReference type="Pfam" id="PF01385">
    <property type="entry name" value="OrfB_IS605"/>
    <property type="match status" value="1"/>
</dbReference>
<keyword evidence="12" id="KW-0540">Nuclease</keyword>
<comment type="similarity">
    <text evidence="2">In the N-terminal section; belongs to the transposase 2 family.</text>
</comment>
<accession>A0ABZ0KHG8</accession>
<evidence type="ECO:0000313" key="13">
    <source>
        <dbReference type="Proteomes" id="UP001305002"/>
    </source>
</evidence>
<dbReference type="PANTHER" id="PTHR30405">
    <property type="entry name" value="TRANSPOSASE"/>
    <property type="match status" value="1"/>
</dbReference>
<proteinExistence type="inferred from homology"/>
<evidence type="ECO:0000313" key="12">
    <source>
        <dbReference type="EMBL" id="WOT37316.1"/>
    </source>
</evidence>
<keyword evidence="4" id="KW-0479">Metal-binding</keyword>
<keyword evidence="6" id="KW-0238">DNA-binding</keyword>
<evidence type="ECO:0000256" key="4">
    <source>
        <dbReference type="ARBA" id="ARBA00022723"/>
    </source>
</evidence>
<feature type="domain" description="Transposase putative helix-turn-helix" evidence="11">
    <location>
        <begin position="1"/>
        <end position="44"/>
    </location>
</feature>
<gene>
    <name evidence="12" type="ORF">R5U08_25715</name>
</gene>
<dbReference type="EMBL" id="CP137524">
    <property type="protein sequence ID" value="WOT37316.1"/>
    <property type="molecule type" value="Genomic_DNA"/>
</dbReference>
<dbReference type="InterPro" id="IPR010095">
    <property type="entry name" value="Cas12f1-like_TNB"/>
</dbReference>
<dbReference type="RefSeq" id="WP_230528825.1">
    <property type="nucleotide sequence ID" value="NZ_BMSO01000012.1"/>
</dbReference>
<dbReference type="NCBIfam" id="TIGR01766">
    <property type="entry name" value="IS200/IS605 family accessory protein TnpB-like domain"/>
    <property type="match status" value="1"/>
</dbReference>
<evidence type="ECO:0000256" key="8">
    <source>
        <dbReference type="SAM" id="MobiDB-lite"/>
    </source>
</evidence>
<evidence type="ECO:0000256" key="7">
    <source>
        <dbReference type="ARBA" id="ARBA00023172"/>
    </source>
</evidence>
<dbReference type="InterPro" id="IPR001959">
    <property type="entry name" value="Transposase"/>
</dbReference>
<evidence type="ECO:0000256" key="1">
    <source>
        <dbReference type="ARBA" id="ARBA00008761"/>
    </source>
</evidence>
<feature type="domain" description="Cas12f1-like TNB" evidence="10">
    <location>
        <begin position="296"/>
        <end position="363"/>
    </location>
</feature>
<keyword evidence="13" id="KW-1185">Reference proteome</keyword>
<keyword evidence="3" id="KW-0815">Transposition</keyword>
<dbReference type="PANTHER" id="PTHR30405:SF25">
    <property type="entry name" value="RNA-GUIDED DNA ENDONUCLEASE INSQ-RELATED"/>
    <property type="match status" value="1"/>
</dbReference>
<keyword evidence="12" id="KW-0378">Hydrolase</keyword>
<dbReference type="Proteomes" id="UP001305002">
    <property type="component" value="Chromosome"/>
</dbReference>
<protein>
    <submittedName>
        <fullName evidence="12">RNA-guided endonuclease TnpB family protein</fullName>
    </submittedName>
</protein>
<feature type="compositionally biased region" description="Basic and acidic residues" evidence="8">
    <location>
        <begin position="438"/>
        <end position="460"/>
    </location>
</feature>
<dbReference type="Pfam" id="PF12323">
    <property type="entry name" value="HTH_OrfB_IS605"/>
    <property type="match status" value="1"/>
</dbReference>
<feature type="region of interest" description="Disordered" evidence="8">
    <location>
        <begin position="393"/>
        <end position="460"/>
    </location>
</feature>
<name>A0ABZ0KHG8_STRC4</name>